<accession>A0A1W6DXW0</accession>
<keyword evidence="3" id="KW-1185">Reference proteome</keyword>
<name>A0A1W6DXW0_9CAUD</name>
<dbReference type="SUPFAM" id="SSF52833">
    <property type="entry name" value="Thioredoxin-like"/>
    <property type="match status" value="1"/>
</dbReference>
<gene>
    <name evidence="2" type="ORF">phiA829_020</name>
</gene>
<dbReference type="Proteomes" id="UP000221506">
    <property type="component" value="Segment"/>
</dbReference>
<evidence type="ECO:0000259" key="1">
    <source>
        <dbReference type="Pfam" id="PF00462"/>
    </source>
</evidence>
<dbReference type="PRINTS" id="PR00160">
    <property type="entry name" value="GLUTAREDOXIN"/>
</dbReference>
<evidence type="ECO:0000313" key="2">
    <source>
        <dbReference type="EMBL" id="ARK07840.1"/>
    </source>
</evidence>
<dbReference type="Gene3D" id="3.40.30.10">
    <property type="entry name" value="Glutaredoxin"/>
    <property type="match status" value="1"/>
</dbReference>
<dbReference type="InterPro" id="IPR002109">
    <property type="entry name" value="Glutaredoxin"/>
</dbReference>
<evidence type="ECO:0000313" key="3">
    <source>
        <dbReference type="Proteomes" id="UP000221506"/>
    </source>
</evidence>
<reference evidence="2 3" key="1">
    <citation type="submission" date="2017-04" db="EMBL/GenBank/DDBJ databases">
        <title>Complete genome sequence and characterization of temperature-dependent bacteriophage phiA8-29 infecting Aeromonas.</title>
        <authorList>
            <person name="He Y."/>
            <person name="Yang H."/>
        </authorList>
    </citation>
    <scope>NUCLEOTIDE SEQUENCE [LARGE SCALE GENOMIC DNA]</scope>
</reference>
<dbReference type="PROSITE" id="PS51354">
    <property type="entry name" value="GLUTAREDOXIN_2"/>
    <property type="match status" value="1"/>
</dbReference>
<proteinExistence type="predicted"/>
<feature type="domain" description="Glutaredoxin" evidence="1">
    <location>
        <begin position="3"/>
        <end position="61"/>
    </location>
</feature>
<dbReference type="EMBL" id="KY914485">
    <property type="protein sequence ID" value="ARK07840.1"/>
    <property type="molecule type" value="Genomic_DNA"/>
</dbReference>
<dbReference type="Pfam" id="PF00462">
    <property type="entry name" value="Glutaredoxin"/>
    <property type="match status" value="1"/>
</dbReference>
<sequence length="75" mass="8486">MYTVYSKPNCPNCDTVKAVMSMNDLSYQEKVVGQDITVEEFMQAVPGAREMPQVFKDDQRIGGLNDFKAHLVEVQ</sequence>
<dbReference type="InterPro" id="IPR036249">
    <property type="entry name" value="Thioredoxin-like_sf"/>
</dbReference>
<dbReference type="InterPro" id="IPR014025">
    <property type="entry name" value="Glutaredoxin_subgr"/>
</dbReference>
<protein>
    <recommendedName>
        <fullName evidence="1">Glutaredoxin domain-containing protein</fullName>
    </recommendedName>
</protein>
<organism evidence="2 3">
    <name type="scientific">Aeromonas phage phiA8-29</name>
    <dbReference type="NCBI Taxonomy" id="1978922"/>
    <lineage>
        <taxon>Viruses</taxon>
        <taxon>Duplodnaviria</taxon>
        <taxon>Heunggongvirae</taxon>
        <taxon>Uroviricota</taxon>
        <taxon>Caudoviricetes</taxon>
        <taxon>Pantevenvirales</taxon>
        <taxon>Ackermannviridae</taxon>
        <taxon>Tedavirus</taxon>
        <taxon>Tedavirus A829</taxon>
    </lineage>
</organism>